<dbReference type="PANTHER" id="PTHR10745">
    <property type="entry name" value="GLYCYL-TRNA SYNTHETASE/DNA POLYMERASE SUBUNIT GAMMA-2"/>
    <property type="match status" value="1"/>
</dbReference>
<evidence type="ECO:0000256" key="4">
    <source>
        <dbReference type="ARBA" id="ARBA00011738"/>
    </source>
</evidence>
<evidence type="ECO:0000256" key="6">
    <source>
        <dbReference type="ARBA" id="ARBA00019404"/>
    </source>
</evidence>
<dbReference type="CDD" id="cd00774">
    <property type="entry name" value="GlyRS-like_core"/>
    <property type="match status" value="1"/>
</dbReference>
<dbReference type="OrthoDB" id="57698at2759"/>
<keyword evidence="11" id="KW-0067">ATP-binding</keyword>
<comment type="catalytic activity">
    <reaction evidence="16">
        <text>2 ATP + H(+) = P(1),P(4)-bis(5'-adenosyl) tetraphosphate + diphosphate</text>
        <dbReference type="Rhea" id="RHEA:34935"/>
        <dbReference type="ChEBI" id="CHEBI:15378"/>
        <dbReference type="ChEBI" id="CHEBI:30616"/>
        <dbReference type="ChEBI" id="CHEBI:33019"/>
        <dbReference type="ChEBI" id="CHEBI:58141"/>
    </reaction>
    <physiologicalReaction direction="left-to-right" evidence="16">
        <dbReference type="Rhea" id="RHEA:34936"/>
    </physiologicalReaction>
</comment>
<proteinExistence type="inferred from homology"/>
<dbReference type="FunFam" id="3.40.50.800:FF:000004">
    <property type="entry name" value="Glycine--tRNA ligase 2"/>
    <property type="match status" value="1"/>
</dbReference>
<dbReference type="GO" id="GO:0005739">
    <property type="term" value="C:mitochondrion"/>
    <property type="evidence" value="ECO:0007669"/>
    <property type="project" value="TreeGrafter"/>
</dbReference>
<evidence type="ECO:0000313" key="22">
    <source>
        <dbReference type="EMBL" id="ODM92218.1"/>
    </source>
</evidence>
<evidence type="ECO:0000256" key="14">
    <source>
        <dbReference type="ARBA" id="ARBA00023273"/>
    </source>
</evidence>
<evidence type="ECO:0000256" key="15">
    <source>
        <dbReference type="ARBA" id="ARBA00030057"/>
    </source>
</evidence>
<dbReference type="Gene3D" id="3.30.930.10">
    <property type="entry name" value="Bira Bifunctional Protein, Domain 2"/>
    <property type="match status" value="1"/>
</dbReference>
<comment type="subcellular location">
    <subcellularLocation>
        <location evidence="1">Cell projection</location>
        <location evidence="1">Axon</location>
    </subcellularLocation>
    <subcellularLocation>
        <location evidence="2">Cytoplasm</location>
    </subcellularLocation>
</comment>
<dbReference type="FunFam" id="3.30.40.230:FF:000001">
    <property type="entry name" value="Glycine--tRNA ligase"/>
    <property type="match status" value="1"/>
</dbReference>
<evidence type="ECO:0000256" key="8">
    <source>
        <dbReference type="ARBA" id="ARBA00022598"/>
    </source>
</evidence>
<keyword evidence="19" id="KW-1133">Transmembrane helix</keyword>
<feature type="transmembrane region" description="Helical" evidence="19">
    <location>
        <begin position="6"/>
        <end position="25"/>
    </location>
</feature>
<dbReference type="Pfam" id="PF00587">
    <property type="entry name" value="tRNA-synt_2b"/>
    <property type="match status" value="1"/>
</dbReference>
<dbReference type="InterPro" id="IPR002315">
    <property type="entry name" value="tRNA-synt_gly"/>
</dbReference>
<dbReference type="PROSITE" id="PS50862">
    <property type="entry name" value="AA_TRNA_LIGASE_II"/>
    <property type="match status" value="1"/>
</dbReference>
<dbReference type="FunFam" id="3.30.930.10:FF:000010">
    <property type="entry name" value="Glycyl-tRNA synthetase 1"/>
    <property type="match status" value="1"/>
</dbReference>
<evidence type="ECO:0000256" key="10">
    <source>
        <dbReference type="ARBA" id="ARBA00022741"/>
    </source>
</evidence>
<dbReference type="Gene3D" id="3.30.40.230">
    <property type="match status" value="1"/>
</dbReference>
<evidence type="ECO:0000256" key="1">
    <source>
        <dbReference type="ARBA" id="ARBA00004489"/>
    </source>
</evidence>
<evidence type="ECO:0000256" key="7">
    <source>
        <dbReference type="ARBA" id="ARBA00022490"/>
    </source>
</evidence>
<dbReference type="InterPro" id="IPR000738">
    <property type="entry name" value="WHEP-TRS_dom"/>
</dbReference>
<dbReference type="EC" id="6.1.1.14" evidence="5"/>
<comment type="caution">
    <text evidence="22">The sequence shown here is derived from an EMBL/GenBank/DDBJ whole genome shotgun (WGS) entry which is preliminary data.</text>
</comment>
<accession>A0A1D2MGU2</accession>
<keyword evidence="23" id="KW-1185">Reference proteome</keyword>
<dbReference type="GO" id="GO:0070150">
    <property type="term" value="P:mitochondrial glycyl-tRNA aminoacylation"/>
    <property type="evidence" value="ECO:0007669"/>
    <property type="project" value="TreeGrafter"/>
</dbReference>
<keyword evidence="12" id="KW-0648">Protein biosynthesis</keyword>
<evidence type="ECO:0000256" key="17">
    <source>
        <dbReference type="ARBA" id="ARBA00049523"/>
    </source>
</evidence>
<dbReference type="PRINTS" id="PR01043">
    <property type="entry name" value="TRNASYNTHGLY"/>
</dbReference>
<protein>
    <recommendedName>
        <fullName evidence="6">Glycine--tRNA ligase</fullName>
        <ecNumber evidence="5">6.1.1.14</ecNumber>
    </recommendedName>
    <alternativeName>
        <fullName evidence="15">Diadenosine tetraphosphate synthetase</fullName>
    </alternativeName>
    <alternativeName>
        <fullName evidence="18">Glycyl-tRNA synthetase</fullName>
    </alternativeName>
</protein>
<evidence type="ECO:0000313" key="23">
    <source>
        <dbReference type="Proteomes" id="UP000094527"/>
    </source>
</evidence>
<dbReference type="STRING" id="48709.A0A1D2MGU2"/>
<organism evidence="22 23">
    <name type="scientific">Orchesella cincta</name>
    <name type="common">Springtail</name>
    <name type="synonym">Podura cincta</name>
    <dbReference type="NCBI Taxonomy" id="48709"/>
    <lineage>
        <taxon>Eukaryota</taxon>
        <taxon>Metazoa</taxon>
        <taxon>Ecdysozoa</taxon>
        <taxon>Arthropoda</taxon>
        <taxon>Hexapoda</taxon>
        <taxon>Collembola</taxon>
        <taxon>Entomobryomorpha</taxon>
        <taxon>Entomobryoidea</taxon>
        <taxon>Orchesellidae</taxon>
        <taxon>Orchesellinae</taxon>
        <taxon>Orchesella</taxon>
    </lineage>
</organism>
<dbReference type="GO" id="GO:0005524">
    <property type="term" value="F:ATP binding"/>
    <property type="evidence" value="ECO:0007669"/>
    <property type="project" value="UniProtKB-KW"/>
</dbReference>
<dbReference type="InterPro" id="IPR004302">
    <property type="entry name" value="Cellulose/chitin-bd_N"/>
</dbReference>
<sequence>MKTFLRTYWTFALLYFCSDTVVLLVRGHGRLMKPPGRSSIWRLDKYSHLEPPVNYDDNQLFCGGTHQKENPGRNCGVCGDPTYERRPRSNEIGGRFYRGIITEEYQSGDLIRVEVEITAPHLGYMEWRLCTEPKWETQDCFDKHLLKIGDGSGESRIYVGREAGLFWAKLKLPDDVSCEHCVIQWNYRAGNNWGVCPNGEGDLGCGPQETFRGCSDVRIVPRGKQFKNFGKVIFVSKRNHHKKQEKSYSIVGGITRRTASFTSSSSRAKASSSTLVRNFQNLRNSCCCQEPNNLSLFCTSSTFWTGTPRVKGIPENWGSKKKSRSGKPIKIVIEMATDEKIEEILAPLRAAVKEQGDIVRKMKEMGDSEIDIKKAVVELKAKKKVLEDRELELSKKEEVFDRTRLEDLLKRRFFYDQSFAIYGGVTGQYDFGPMGCATKTNFLNFWRQFFVLEEGMFEVDCSILTPEPVLKASGHVDRFADLMVKDSKTGECFRLDHLIKATVEKLQKEKNVDQAKQDRMLQVLAQLDGYSKEDMEGLIQEFNVVSPTTGNPVGPPMEFNLMFSTSIGPTGLVKGFLRPETAQGIFVNFKRLLEFNQGKLPFAGAQIGNAFRNEISPRSGLLRVREFTMAEIEHFCDPIDLTHPRFAEVKDTTMAFYSACDQMDGKRPTRKTIGEAVDTKLVANETLGYFLARIQMFLEKVGVNAEKLRFRQHMSNEMAHYARDCWDAEILTSYGWVECVGCADRSAFDLNQHSKATNVKLVAEKRLAAPRKIEQLQATLNKAAVGKQFKQFAKAIGEYFENIDVSELESLAKSLESDGAMEITVKDKQFKLTPAEISIGKQEKTIHVEEFVPNVIEPSFGVGRILYSIFEHNFKVRPDDAQRTYFSLPPLIAPVKCSVLPLSSKPELLNMVTLVSQELRKREISFRVDDSSGSIGRRYARTDEIAIPFGITIDFETVKSATVTLRERDSTLQVRLPIDKVGDTVRDLATGALTWAKAMEVFPKFDSQEAS</sequence>
<dbReference type="InterPro" id="IPR002314">
    <property type="entry name" value="aa-tRNA-synt_IIb"/>
</dbReference>
<dbReference type="NCBIfam" id="TIGR00389">
    <property type="entry name" value="glyS_dimeric"/>
    <property type="match status" value="1"/>
</dbReference>
<dbReference type="CDD" id="cd00935">
    <property type="entry name" value="GlyRS_RNA"/>
    <property type="match status" value="1"/>
</dbReference>
<dbReference type="OMA" id="FIMEENM"/>
<evidence type="ECO:0000256" key="5">
    <source>
        <dbReference type="ARBA" id="ARBA00012829"/>
    </source>
</evidence>
<dbReference type="SUPFAM" id="SSF55681">
    <property type="entry name" value="Class II aaRS and biotin synthetases"/>
    <property type="match status" value="1"/>
</dbReference>
<dbReference type="FunFam" id="3.30.720.200:FF:000001">
    <property type="entry name" value="Glycine--tRNA ligase 2"/>
    <property type="match status" value="1"/>
</dbReference>
<dbReference type="GO" id="GO:0004820">
    <property type="term" value="F:glycine-tRNA ligase activity"/>
    <property type="evidence" value="ECO:0007669"/>
    <property type="project" value="UniProtKB-EC"/>
</dbReference>
<dbReference type="SUPFAM" id="SSF52954">
    <property type="entry name" value="Class II aaRS ABD-related"/>
    <property type="match status" value="1"/>
</dbReference>
<feature type="domain" description="WHEP-TRS" evidence="21">
    <location>
        <begin position="344"/>
        <end position="400"/>
    </location>
</feature>
<dbReference type="GO" id="GO:0016740">
    <property type="term" value="F:transferase activity"/>
    <property type="evidence" value="ECO:0007669"/>
    <property type="project" value="UniProtKB-KW"/>
</dbReference>
<evidence type="ECO:0000256" key="18">
    <source>
        <dbReference type="ARBA" id="ARBA00078924"/>
    </source>
</evidence>
<dbReference type="InterPro" id="IPR006195">
    <property type="entry name" value="aa-tRNA-synth_II"/>
</dbReference>
<comment type="similarity">
    <text evidence="3">Belongs to the class-II aminoacyl-tRNA synthetase family.</text>
</comment>
<dbReference type="Gene3D" id="3.40.50.800">
    <property type="entry name" value="Anticodon-binding domain"/>
    <property type="match status" value="1"/>
</dbReference>
<dbReference type="InterPro" id="IPR004154">
    <property type="entry name" value="Anticodon-bd"/>
</dbReference>
<evidence type="ECO:0000256" key="2">
    <source>
        <dbReference type="ARBA" id="ARBA00004496"/>
    </source>
</evidence>
<dbReference type="Pfam" id="PF03067">
    <property type="entry name" value="LPMO_10"/>
    <property type="match status" value="1"/>
</dbReference>
<gene>
    <name evidence="22" type="ORF">Ocin01_14459</name>
</gene>
<evidence type="ECO:0000256" key="12">
    <source>
        <dbReference type="ARBA" id="ARBA00022917"/>
    </source>
</evidence>
<dbReference type="GO" id="GO:0030424">
    <property type="term" value="C:axon"/>
    <property type="evidence" value="ECO:0007669"/>
    <property type="project" value="UniProtKB-SubCell"/>
</dbReference>
<keyword evidence="7" id="KW-0963">Cytoplasm</keyword>
<dbReference type="InterPro" id="IPR027031">
    <property type="entry name" value="Gly-tRNA_synthase/POLG2"/>
</dbReference>
<dbReference type="NCBIfam" id="NF003211">
    <property type="entry name" value="PRK04173.1"/>
    <property type="match status" value="1"/>
</dbReference>
<dbReference type="SMART" id="SM00991">
    <property type="entry name" value="WHEP-TRS"/>
    <property type="match status" value="1"/>
</dbReference>
<dbReference type="InterPro" id="IPR036621">
    <property type="entry name" value="Anticodon-bd_dom_sf"/>
</dbReference>
<keyword evidence="13" id="KW-0030">Aminoacyl-tRNA synthetase</keyword>
<feature type="domain" description="Aminoacyl-transfer RNA synthetases class-II family profile" evidence="20">
    <location>
        <begin position="401"/>
        <end position="878"/>
    </location>
</feature>
<keyword evidence="9" id="KW-0808">Transferase</keyword>
<dbReference type="FunFam" id="3.30.930.10:FF:000158">
    <property type="entry name" value="Glycyl-tRNA synthetase"/>
    <property type="match status" value="1"/>
</dbReference>
<dbReference type="Proteomes" id="UP000094527">
    <property type="component" value="Unassembled WGS sequence"/>
</dbReference>
<evidence type="ECO:0000256" key="9">
    <source>
        <dbReference type="ARBA" id="ARBA00022679"/>
    </source>
</evidence>
<comment type="subunit">
    <text evidence="4">Homodimer.</text>
</comment>
<dbReference type="CDD" id="cd00858">
    <property type="entry name" value="GlyRS_anticodon"/>
    <property type="match status" value="1"/>
</dbReference>
<dbReference type="PANTHER" id="PTHR10745:SF0">
    <property type="entry name" value="GLYCINE--TRNA LIGASE"/>
    <property type="match status" value="1"/>
</dbReference>
<evidence type="ECO:0000256" key="11">
    <source>
        <dbReference type="ARBA" id="ARBA00022840"/>
    </source>
</evidence>
<name>A0A1D2MGU2_ORCCI</name>
<dbReference type="InterPro" id="IPR033731">
    <property type="entry name" value="GlyRS-like_core"/>
</dbReference>
<evidence type="ECO:0000256" key="19">
    <source>
        <dbReference type="SAM" id="Phobius"/>
    </source>
</evidence>
<evidence type="ECO:0000259" key="20">
    <source>
        <dbReference type="PROSITE" id="PS50862"/>
    </source>
</evidence>
<reference evidence="22 23" key="1">
    <citation type="journal article" date="2016" name="Genome Biol. Evol.">
        <title>Gene Family Evolution Reflects Adaptation to Soil Environmental Stressors in the Genome of the Collembolan Orchesella cincta.</title>
        <authorList>
            <person name="Faddeeva-Vakhrusheva A."/>
            <person name="Derks M.F."/>
            <person name="Anvar S.Y."/>
            <person name="Agamennone V."/>
            <person name="Suring W."/>
            <person name="Smit S."/>
            <person name="van Straalen N.M."/>
            <person name="Roelofs D."/>
        </authorList>
    </citation>
    <scope>NUCLEOTIDE SEQUENCE [LARGE SCALE GENOMIC DNA]</scope>
    <source>
        <tissue evidence="22">Mixed pool</tissue>
    </source>
</reference>
<keyword evidence="8 22" id="KW-0436">Ligase</keyword>
<evidence type="ECO:0000256" key="16">
    <source>
        <dbReference type="ARBA" id="ARBA00048436"/>
    </source>
</evidence>
<comment type="catalytic activity">
    <reaction evidence="17">
        <text>tRNA(Gly) + glycine + ATP = glycyl-tRNA(Gly) + AMP + diphosphate</text>
        <dbReference type="Rhea" id="RHEA:16013"/>
        <dbReference type="Rhea" id="RHEA-COMP:9664"/>
        <dbReference type="Rhea" id="RHEA-COMP:9683"/>
        <dbReference type="ChEBI" id="CHEBI:30616"/>
        <dbReference type="ChEBI" id="CHEBI:33019"/>
        <dbReference type="ChEBI" id="CHEBI:57305"/>
        <dbReference type="ChEBI" id="CHEBI:78442"/>
        <dbReference type="ChEBI" id="CHEBI:78522"/>
        <dbReference type="ChEBI" id="CHEBI:456215"/>
        <dbReference type="EC" id="6.1.1.14"/>
    </reaction>
    <physiologicalReaction direction="left-to-right" evidence="17">
        <dbReference type="Rhea" id="RHEA:16014"/>
    </physiologicalReaction>
</comment>
<dbReference type="InterPro" id="IPR045864">
    <property type="entry name" value="aa-tRNA-synth_II/BPL/LPL"/>
</dbReference>
<dbReference type="PROSITE" id="PS51185">
    <property type="entry name" value="WHEP_TRS_2"/>
    <property type="match status" value="1"/>
</dbReference>
<dbReference type="Pfam" id="PF03129">
    <property type="entry name" value="HGTP_anticodon"/>
    <property type="match status" value="1"/>
</dbReference>
<keyword evidence="10" id="KW-0547">Nucleotide-binding</keyword>
<dbReference type="Gene3D" id="3.30.720.200">
    <property type="match status" value="1"/>
</dbReference>
<evidence type="ECO:0000259" key="21">
    <source>
        <dbReference type="PROSITE" id="PS51185"/>
    </source>
</evidence>
<dbReference type="EMBL" id="LJIJ01001293">
    <property type="protein sequence ID" value="ODM92218.1"/>
    <property type="molecule type" value="Genomic_DNA"/>
</dbReference>
<keyword evidence="19" id="KW-0812">Transmembrane</keyword>
<evidence type="ECO:0000256" key="3">
    <source>
        <dbReference type="ARBA" id="ARBA00008226"/>
    </source>
</evidence>
<keyword evidence="19" id="KW-0472">Membrane</keyword>
<dbReference type="AlphaFoldDB" id="A0A1D2MGU2"/>
<evidence type="ECO:0000256" key="13">
    <source>
        <dbReference type="ARBA" id="ARBA00023146"/>
    </source>
</evidence>
<keyword evidence="14" id="KW-0966">Cell projection</keyword>